<sequence>MNSGDVSMTIDLLPDELVLAIVREASLGPLRIGAVCSRWRQIGLTDKSLWTKISLDDSRADESLIKAEYFVARAGSLRLTINRRGAGPDEESASRIDNYVLALLPRCRSYEHSYIPDQLHRVAFIKALLSAHSSTLEELELASHQALEVSFTDQQAIPVIADHFPRLSSIFIVGVCLPLSQMLVSSQCTTVFDYHDCEGSCQHDEAFGEEIDRIVSALPTLRVLKADHQYGLLFDSETEVTMTGYFHLFEALVTLSFTIEELGVTGVPTVWPSLRQLETVSLPRLTELRLAGRLVVPHVCQDENNPSPTDSVDSVLPLLQLLVAARNLIVLNLQLWYSIPSGTAPLDFPVIDLPRLEEVYFREVHEVYAKRIFVAIRAPRLRSLTLADTVRDDDTAYELGEVMNAWDLPCLEVFRLSSLADDSIGDLTFPALALGRMLRDGHLPRLQRLEVSSPGWVTELHLRDAIDAIRDPNVAPSLLILQVSNSSPPVHVGRVKGAERERNARLGSRRLTITLLSGYASHEHDEDRRIGGENDVAPEAEDDSADVDIE</sequence>
<dbReference type="OrthoDB" id="3365698at2759"/>
<dbReference type="AlphaFoldDB" id="A0A165MTE6"/>
<keyword evidence="4" id="KW-1185">Reference proteome</keyword>
<dbReference type="Gene3D" id="3.80.10.10">
    <property type="entry name" value="Ribonuclease Inhibitor"/>
    <property type="match status" value="1"/>
</dbReference>
<feature type="region of interest" description="Disordered" evidence="1">
    <location>
        <begin position="522"/>
        <end position="550"/>
    </location>
</feature>
<evidence type="ECO:0000259" key="2">
    <source>
        <dbReference type="Pfam" id="PF12937"/>
    </source>
</evidence>
<dbReference type="InterPro" id="IPR032675">
    <property type="entry name" value="LRR_dom_sf"/>
</dbReference>
<dbReference type="Gene3D" id="1.20.1280.50">
    <property type="match status" value="1"/>
</dbReference>
<protein>
    <recommendedName>
        <fullName evidence="2">F-box domain-containing protein</fullName>
    </recommendedName>
</protein>
<dbReference type="SUPFAM" id="SSF81383">
    <property type="entry name" value="F-box domain"/>
    <property type="match status" value="1"/>
</dbReference>
<gene>
    <name evidence="3" type="ORF">EXIGLDRAFT_724280</name>
</gene>
<dbReference type="EMBL" id="KV425907">
    <property type="protein sequence ID" value="KZV99727.1"/>
    <property type="molecule type" value="Genomic_DNA"/>
</dbReference>
<dbReference type="SUPFAM" id="SSF52047">
    <property type="entry name" value="RNI-like"/>
    <property type="match status" value="1"/>
</dbReference>
<dbReference type="InterPro" id="IPR001810">
    <property type="entry name" value="F-box_dom"/>
</dbReference>
<dbReference type="InParanoid" id="A0A165MTE6"/>
<feature type="compositionally biased region" description="Basic and acidic residues" evidence="1">
    <location>
        <begin position="522"/>
        <end position="532"/>
    </location>
</feature>
<feature type="compositionally biased region" description="Acidic residues" evidence="1">
    <location>
        <begin position="536"/>
        <end position="550"/>
    </location>
</feature>
<dbReference type="Pfam" id="PF12937">
    <property type="entry name" value="F-box-like"/>
    <property type="match status" value="1"/>
</dbReference>
<name>A0A165MTE6_EXIGL</name>
<proteinExistence type="predicted"/>
<dbReference type="InterPro" id="IPR036047">
    <property type="entry name" value="F-box-like_dom_sf"/>
</dbReference>
<accession>A0A165MTE6</accession>
<evidence type="ECO:0000313" key="3">
    <source>
        <dbReference type="EMBL" id="KZV99727.1"/>
    </source>
</evidence>
<evidence type="ECO:0000313" key="4">
    <source>
        <dbReference type="Proteomes" id="UP000077266"/>
    </source>
</evidence>
<organism evidence="3 4">
    <name type="scientific">Exidia glandulosa HHB12029</name>
    <dbReference type="NCBI Taxonomy" id="1314781"/>
    <lineage>
        <taxon>Eukaryota</taxon>
        <taxon>Fungi</taxon>
        <taxon>Dikarya</taxon>
        <taxon>Basidiomycota</taxon>
        <taxon>Agaricomycotina</taxon>
        <taxon>Agaricomycetes</taxon>
        <taxon>Auriculariales</taxon>
        <taxon>Exidiaceae</taxon>
        <taxon>Exidia</taxon>
    </lineage>
</organism>
<evidence type="ECO:0000256" key="1">
    <source>
        <dbReference type="SAM" id="MobiDB-lite"/>
    </source>
</evidence>
<feature type="domain" description="F-box" evidence="2">
    <location>
        <begin position="10"/>
        <end position="55"/>
    </location>
</feature>
<reference evidence="3 4" key="1">
    <citation type="journal article" date="2016" name="Mol. Biol. Evol.">
        <title>Comparative Genomics of Early-Diverging Mushroom-Forming Fungi Provides Insights into the Origins of Lignocellulose Decay Capabilities.</title>
        <authorList>
            <person name="Nagy L.G."/>
            <person name="Riley R."/>
            <person name="Tritt A."/>
            <person name="Adam C."/>
            <person name="Daum C."/>
            <person name="Floudas D."/>
            <person name="Sun H."/>
            <person name="Yadav J.S."/>
            <person name="Pangilinan J."/>
            <person name="Larsson K.H."/>
            <person name="Matsuura K."/>
            <person name="Barry K."/>
            <person name="Labutti K."/>
            <person name="Kuo R."/>
            <person name="Ohm R.A."/>
            <person name="Bhattacharya S.S."/>
            <person name="Shirouzu T."/>
            <person name="Yoshinaga Y."/>
            <person name="Martin F.M."/>
            <person name="Grigoriev I.V."/>
            <person name="Hibbett D.S."/>
        </authorList>
    </citation>
    <scope>NUCLEOTIDE SEQUENCE [LARGE SCALE GENOMIC DNA]</scope>
    <source>
        <strain evidence="3 4">HHB12029</strain>
    </source>
</reference>
<dbReference type="Proteomes" id="UP000077266">
    <property type="component" value="Unassembled WGS sequence"/>
</dbReference>